<dbReference type="AlphaFoldDB" id="A0A017TBE3"/>
<dbReference type="Pfam" id="PF03466">
    <property type="entry name" value="LysR_substrate"/>
    <property type="match status" value="1"/>
</dbReference>
<dbReference type="eggNOG" id="COG0583">
    <property type="taxonomic scope" value="Bacteria"/>
</dbReference>
<dbReference type="InterPro" id="IPR005119">
    <property type="entry name" value="LysR_subst-bd"/>
</dbReference>
<dbReference type="Gene3D" id="3.40.190.290">
    <property type="match status" value="1"/>
</dbReference>
<evidence type="ECO:0000256" key="4">
    <source>
        <dbReference type="ARBA" id="ARBA00023163"/>
    </source>
</evidence>
<protein>
    <submittedName>
        <fullName evidence="6">Transcriptional regulator, LysR family</fullName>
    </submittedName>
</protein>
<dbReference type="GO" id="GO:0003700">
    <property type="term" value="F:DNA-binding transcription factor activity"/>
    <property type="evidence" value="ECO:0007669"/>
    <property type="project" value="InterPro"/>
</dbReference>
<dbReference type="InterPro" id="IPR036388">
    <property type="entry name" value="WH-like_DNA-bd_sf"/>
</dbReference>
<dbReference type="PROSITE" id="PS50931">
    <property type="entry name" value="HTH_LYSR"/>
    <property type="match status" value="1"/>
</dbReference>
<dbReference type="STRING" id="1192034.CAP_2330"/>
<evidence type="ECO:0000313" key="6">
    <source>
        <dbReference type="EMBL" id="EYF06140.1"/>
    </source>
</evidence>
<comment type="caution">
    <text evidence="6">The sequence shown here is derived from an EMBL/GenBank/DDBJ whole genome shotgun (WGS) entry which is preliminary data.</text>
</comment>
<gene>
    <name evidence="6" type="ORF">CAP_2330</name>
</gene>
<dbReference type="RefSeq" id="WP_044240767.1">
    <property type="nucleotide sequence ID" value="NZ_ASRX01000018.1"/>
</dbReference>
<name>A0A017TBE3_9BACT</name>
<dbReference type="SUPFAM" id="SSF53850">
    <property type="entry name" value="Periplasmic binding protein-like II"/>
    <property type="match status" value="1"/>
</dbReference>
<evidence type="ECO:0000256" key="1">
    <source>
        <dbReference type="ARBA" id="ARBA00009437"/>
    </source>
</evidence>
<dbReference type="InterPro" id="IPR058163">
    <property type="entry name" value="LysR-type_TF_proteobact-type"/>
</dbReference>
<feature type="domain" description="HTH lysR-type" evidence="5">
    <location>
        <begin position="3"/>
        <end position="60"/>
    </location>
</feature>
<dbReference type="PANTHER" id="PTHR30537:SF5">
    <property type="entry name" value="HTH-TYPE TRANSCRIPTIONAL ACTIVATOR TTDR-RELATED"/>
    <property type="match status" value="1"/>
</dbReference>
<evidence type="ECO:0000313" key="7">
    <source>
        <dbReference type="Proteomes" id="UP000019678"/>
    </source>
</evidence>
<keyword evidence="7" id="KW-1185">Reference proteome</keyword>
<keyword evidence="3" id="KW-0238">DNA-binding</keyword>
<dbReference type="FunFam" id="1.10.10.10:FF:000001">
    <property type="entry name" value="LysR family transcriptional regulator"/>
    <property type="match status" value="1"/>
</dbReference>
<dbReference type="InterPro" id="IPR036390">
    <property type="entry name" value="WH_DNA-bd_sf"/>
</dbReference>
<dbReference type="PRINTS" id="PR00039">
    <property type="entry name" value="HTHLYSR"/>
</dbReference>
<evidence type="ECO:0000256" key="2">
    <source>
        <dbReference type="ARBA" id="ARBA00023015"/>
    </source>
</evidence>
<dbReference type="CDD" id="cd08475">
    <property type="entry name" value="PBP2_CrgA_like_6"/>
    <property type="match status" value="1"/>
</dbReference>
<dbReference type="Gene3D" id="1.10.10.10">
    <property type="entry name" value="Winged helix-like DNA-binding domain superfamily/Winged helix DNA-binding domain"/>
    <property type="match status" value="1"/>
</dbReference>
<dbReference type="InterPro" id="IPR000847">
    <property type="entry name" value="LysR_HTH_N"/>
</dbReference>
<reference evidence="6 7" key="1">
    <citation type="submission" date="2013-05" db="EMBL/GenBank/DDBJ databases">
        <title>Genome assembly of Chondromyces apiculatus DSM 436.</title>
        <authorList>
            <person name="Sharma G."/>
            <person name="Khatri I."/>
            <person name="Kaur C."/>
            <person name="Mayilraj S."/>
            <person name="Subramanian S."/>
        </authorList>
    </citation>
    <scope>NUCLEOTIDE SEQUENCE [LARGE SCALE GENOMIC DNA]</scope>
    <source>
        <strain evidence="6 7">DSM 436</strain>
    </source>
</reference>
<dbReference type="Pfam" id="PF00126">
    <property type="entry name" value="HTH_1"/>
    <property type="match status" value="1"/>
</dbReference>
<dbReference type="OrthoDB" id="5416547at2"/>
<keyword evidence="2" id="KW-0805">Transcription regulation</keyword>
<evidence type="ECO:0000256" key="3">
    <source>
        <dbReference type="ARBA" id="ARBA00023125"/>
    </source>
</evidence>
<dbReference type="SUPFAM" id="SSF46785">
    <property type="entry name" value="Winged helix' DNA-binding domain"/>
    <property type="match status" value="1"/>
</dbReference>
<accession>A0A017TBE3</accession>
<evidence type="ECO:0000259" key="5">
    <source>
        <dbReference type="PROSITE" id="PS50931"/>
    </source>
</evidence>
<keyword evidence="4" id="KW-0804">Transcription</keyword>
<dbReference type="EMBL" id="ASRX01000018">
    <property type="protein sequence ID" value="EYF06140.1"/>
    <property type="molecule type" value="Genomic_DNA"/>
</dbReference>
<dbReference type="GO" id="GO:0003677">
    <property type="term" value="F:DNA binding"/>
    <property type="evidence" value="ECO:0007669"/>
    <property type="project" value="UniProtKB-KW"/>
</dbReference>
<proteinExistence type="inferred from homology"/>
<organism evidence="6 7">
    <name type="scientific">Chondromyces apiculatus DSM 436</name>
    <dbReference type="NCBI Taxonomy" id="1192034"/>
    <lineage>
        <taxon>Bacteria</taxon>
        <taxon>Pseudomonadati</taxon>
        <taxon>Myxococcota</taxon>
        <taxon>Polyangia</taxon>
        <taxon>Polyangiales</taxon>
        <taxon>Polyangiaceae</taxon>
        <taxon>Chondromyces</taxon>
    </lineage>
</organism>
<dbReference type="PANTHER" id="PTHR30537">
    <property type="entry name" value="HTH-TYPE TRANSCRIPTIONAL REGULATOR"/>
    <property type="match status" value="1"/>
</dbReference>
<sequence length="304" mass="32747">MHDRLSGVVTFVQAAEAGSFALAAQRMGLSRSAVGKSIARLEEQLGVRLFHRTTRSQSLTDDGQGFYERCARALAELEAAEAALDSGRRAPSGKLRVSVPALFGRRCVAPILLDLARHHPQLELEVSLTDRVIDLVEDGIDLAVRVGPLASSAGLMSRRLGTQVMVVCAAPSYLAERGTPTTLADLDLHQNIAYGRDSGIVQWRFADAGGRERTTAIKSRIRFDDLEVIADATLAGAGIAWLPCWLVADRLREGTLVRVLAREKGLGCDIHAVWPQTRHLTSKVRTAIDALAARVPALLAATAC</sequence>
<dbReference type="Proteomes" id="UP000019678">
    <property type="component" value="Unassembled WGS sequence"/>
</dbReference>
<comment type="similarity">
    <text evidence="1">Belongs to the LysR transcriptional regulatory family.</text>
</comment>